<feature type="transmembrane region" description="Helical" evidence="1">
    <location>
        <begin position="42"/>
        <end position="62"/>
    </location>
</feature>
<proteinExistence type="predicted"/>
<dbReference type="PANTHER" id="PTHR15887:SF1">
    <property type="entry name" value="TRANSMEMBRANE PROTEIN 69"/>
    <property type="match status" value="1"/>
</dbReference>
<sequence>MGFRQRLKTVPSMALALGLLGLTPFIIGGVGIWLSILGDLRFALPLITIAYACLIASFLGGVRWGAAMQNNMAEKLPRHLVMAIVPTLLALVAFMLPLPQAFTLLIVLFVAQAVLDINSTREGDMAAWYAPLRLVLTSVAGLAMTSLLFHSLTR</sequence>
<reference evidence="2" key="1">
    <citation type="submission" date="2020-10" db="EMBL/GenBank/DDBJ databases">
        <title>Microbiome of the Black Sea water column analyzed by genome centric metagenomics.</title>
        <authorList>
            <person name="Cabello-Yeves P.J."/>
            <person name="Callieri C."/>
            <person name="Picazo A."/>
            <person name="Mehrshad M."/>
            <person name="Haro-Moreno J.M."/>
            <person name="Roda-Garcia J."/>
            <person name="Dzembekova N."/>
            <person name="Slabakova V."/>
            <person name="Slabakova N."/>
            <person name="Moncheva S."/>
            <person name="Rodriguez-Valera F."/>
        </authorList>
    </citation>
    <scope>NUCLEOTIDE SEQUENCE</scope>
    <source>
        <strain evidence="2">BS307-5m-G5</strain>
    </source>
</reference>
<feature type="transmembrane region" description="Helical" evidence="1">
    <location>
        <begin position="83"/>
        <end position="114"/>
    </location>
</feature>
<organism evidence="2 3">
    <name type="scientific">PS1 clade bacterium</name>
    <dbReference type="NCBI Taxonomy" id="2175152"/>
    <lineage>
        <taxon>Bacteria</taxon>
        <taxon>Pseudomonadati</taxon>
        <taxon>Pseudomonadota</taxon>
        <taxon>Alphaproteobacteria</taxon>
        <taxon>PS1 clade</taxon>
    </lineage>
</organism>
<dbReference type="Proteomes" id="UP000785783">
    <property type="component" value="Unassembled WGS sequence"/>
</dbReference>
<evidence type="ECO:0000313" key="2">
    <source>
        <dbReference type="EMBL" id="MBL6762038.1"/>
    </source>
</evidence>
<feature type="transmembrane region" description="Helical" evidence="1">
    <location>
        <begin position="126"/>
        <end position="149"/>
    </location>
</feature>
<dbReference type="PANTHER" id="PTHR15887">
    <property type="entry name" value="TRANSMEMBRANE PROTEIN 69"/>
    <property type="match status" value="1"/>
</dbReference>
<feature type="transmembrane region" description="Helical" evidence="1">
    <location>
        <begin position="12"/>
        <end position="36"/>
    </location>
</feature>
<gene>
    <name evidence="2" type="ORF">ISQ19_04995</name>
</gene>
<comment type="caution">
    <text evidence="2">The sequence shown here is derived from an EMBL/GenBank/DDBJ whole genome shotgun (WGS) entry which is preliminary data.</text>
</comment>
<dbReference type="InterPro" id="IPR021836">
    <property type="entry name" value="DUF3429"/>
</dbReference>
<name>A0A937HKT4_9PROT</name>
<evidence type="ECO:0000256" key="1">
    <source>
        <dbReference type="SAM" id="Phobius"/>
    </source>
</evidence>
<protein>
    <submittedName>
        <fullName evidence="2">DUF3429 domain-containing protein</fullName>
    </submittedName>
</protein>
<dbReference type="EMBL" id="JADHOK010000062">
    <property type="protein sequence ID" value="MBL6762038.1"/>
    <property type="molecule type" value="Genomic_DNA"/>
</dbReference>
<keyword evidence="1" id="KW-0472">Membrane</keyword>
<dbReference type="AlphaFoldDB" id="A0A937HKT4"/>
<keyword evidence="1" id="KW-0812">Transmembrane</keyword>
<evidence type="ECO:0000313" key="3">
    <source>
        <dbReference type="Proteomes" id="UP000785783"/>
    </source>
</evidence>
<dbReference type="Pfam" id="PF11911">
    <property type="entry name" value="DUF3429"/>
    <property type="match status" value="1"/>
</dbReference>
<accession>A0A937HKT4</accession>
<keyword evidence="1" id="KW-1133">Transmembrane helix</keyword>